<keyword evidence="1" id="KW-0812">Transmembrane</keyword>
<sequence>MGSSTTVTDSEVTDSEEMSSRRSSSWVGALAGELALDVGLSLAAFWLAIAAGWGTVGAILAAGTVAVARAVWTAVIRGTLDTSLLLVVLGFLTSLILALVSGDARVLLLKGSVGLALFGVVATASLVWGRPLLFWLVRRFVAPGSEGRHQWEELWHGSTPFRWLYRRLTVVWALVYLLAAAGHVTAVLTLPVEVAAPWLRAATPLLSVSMIAWTAWFSARAEGRLEGPLLDEAEGASSVEASRVETESASS</sequence>
<feature type="transmembrane region" description="Helical" evidence="1">
    <location>
        <begin position="107"/>
        <end position="129"/>
    </location>
</feature>
<feature type="transmembrane region" description="Helical" evidence="1">
    <location>
        <begin position="198"/>
        <end position="219"/>
    </location>
</feature>
<feature type="transmembrane region" description="Helical" evidence="1">
    <location>
        <begin position="53"/>
        <end position="72"/>
    </location>
</feature>
<proteinExistence type="predicted"/>
<reference evidence="2" key="1">
    <citation type="submission" date="2022-06" db="EMBL/GenBank/DDBJ databases">
        <title>Ornithinimicrobium HY1793.</title>
        <authorList>
            <person name="Huang Y."/>
        </authorList>
    </citation>
    <scope>NUCLEOTIDE SEQUENCE</scope>
    <source>
        <strain evidence="2">HY1793</strain>
    </source>
</reference>
<dbReference type="Proteomes" id="UP001056455">
    <property type="component" value="Chromosome"/>
</dbReference>
<evidence type="ECO:0000256" key="1">
    <source>
        <dbReference type="SAM" id="Phobius"/>
    </source>
</evidence>
<gene>
    <name evidence="2" type="ORF">NF556_17985</name>
</gene>
<evidence type="ECO:0008006" key="4">
    <source>
        <dbReference type="Google" id="ProtNLM"/>
    </source>
</evidence>
<feature type="transmembrane region" description="Helical" evidence="1">
    <location>
        <begin position="170"/>
        <end position="192"/>
    </location>
</feature>
<feature type="transmembrane region" description="Helical" evidence="1">
    <location>
        <begin position="84"/>
        <end position="101"/>
    </location>
</feature>
<dbReference type="NCBIfam" id="NF041646">
    <property type="entry name" value="VC0807_fam"/>
    <property type="match status" value="1"/>
</dbReference>
<name>A0ABY4YRS1_9MICO</name>
<keyword evidence="3" id="KW-1185">Reference proteome</keyword>
<accession>A0ABY4YRS1</accession>
<evidence type="ECO:0000313" key="2">
    <source>
        <dbReference type="EMBL" id="USQ79465.1"/>
    </source>
</evidence>
<keyword evidence="1" id="KW-1133">Transmembrane helix</keyword>
<protein>
    <recommendedName>
        <fullName evidence="4">Intracellular septation protein A</fullName>
    </recommendedName>
</protein>
<evidence type="ECO:0000313" key="3">
    <source>
        <dbReference type="Proteomes" id="UP001056455"/>
    </source>
</evidence>
<dbReference type="RefSeq" id="WP_252592554.1">
    <property type="nucleotide sequence ID" value="NZ_CP099489.1"/>
</dbReference>
<organism evidence="2 3">
    <name type="scientific">Ornithinimicrobium faecis</name>
    <dbReference type="NCBI Taxonomy" id="2934158"/>
    <lineage>
        <taxon>Bacteria</taxon>
        <taxon>Bacillati</taxon>
        <taxon>Actinomycetota</taxon>
        <taxon>Actinomycetes</taxon>
        <taxon>Micrococcales</taxon>
        <taxon>Ornithinimicrobiaceae</taxon>
        <taxon>Ornithinimicrobium</taxon>
    </lineage>
</organism>
<keyword evidence="1" id="KW-0472">Membrane</keyword>
<dbReference type="EMBL" id="CP099489">
    <property type="protein sequence ID" value="USQ79465.1"/>
    <property type="molecule type" value="Genomic_DNA"/>
</dbReference>